<keyword evidence="4" id="KW-0227">DNA damage</keyword>
<dbReference type="InterPro" id="IPR001497">
    <property type="entry name" value="MethylDNA_cys_MeTrfase_AS"/>
</dbReference>
<dbReference type="Gene3D" id="1.10.10.10">
    <property type="entry name" value="Winged helix-like DNA-binding domain superfamily/Winged helix DNA-binding domain"/>
    <property type="match status" value="1"/>
</dbReference>
<evidence type="ECO:0000256" key="2">
    <source>
        <dbReference type="ARBA" id="ARBA00022603"/>
    </source>
</evidence>
<dbReference type="PROSITE" id="PS01124">
    <property type="entry name" value="HTH_ARAC_FAMILY_2"/>
    <property type="match status" value="1"/>
</dbReference>
<evidence type="ECO:0000256" key="1">
    <source>
        <dbReference type="ARBA" id="ARBA00001286"/>
    </source>
</evidence>
<dbReference type="Proteomes" id="UP001501410">
    <property type="component" value="Unassembled WGS sequence"/>
</dbReference>
<organism evidence="10 11">
    <name type="scientific">Rurimicrobium arvi</name>
    <dbReference type="NCBI Taxonomy" id="2049916"/>
    <lineage>
        <taxon>Bacteria</taxon>
        <taxon>Pseudomonadati</taxon>
        <taxon>Bacteroidota</taxon>
        <taxon>Chitinophagia</taxon>
        <taxon>Chitinophagales</taxon>
        <taxon>Chitinophagaceae</taxon>
        <taxon>Rurimicrobium</taxon>
    </lineage>
</organism>
<dbReference type="Gene3D" id="1.10.10.60">
    <property type="entry name" value="Homeodomain-like"/>
    <property type="match status" value="1"/>
</dbReference>
<comment type="catalytic activity">
    <reaction evidence="1">
        <text>a 4-O-methyl-thymidine in DNA + L-cysteinyl-[protein] = a thymidine in DNA + S-methyl-L-cysteinyl-[protein]</text>
        <dbReference type="Rhea" id="RHEA:53428"/>
        <dbReference type="Rhea" id="RHEA-COMP:10131"/>
        <dbReference type="Rhea" id="RHEA-COMP:10132"/>
        <dbReference type="Rhea" id="RHEA-COMP:13555"/>
        <dbReference type="Rhea" id="RHEA-COMP:13556"/>
        <dbReference type="ChEBI" id="CHEBI:29950"/>
        <dbReference type="ChEBI" id="CHEBI:82612"/>
        <dbReference type="ChEBI" id="CHEBI:137386"/>
        <dbReference type="ChEBI" id="CHEBI:137387"/>
        <dbReference type="EC" id="2.1.1.63"/>
    </reaction>
</comment>
<proteinExistence type="predicted"/>
<dbReference type="Pfam" id="PF12833">
    <property type="entry name" value="HTH_18"/>
    <property type="match status" value="1"/>
</dbReference>
<dbReference type="InterPro" id="IPR036631">
    <property type="entry name" value="MGMT_N_sf"/>
</dbReference>
<keyword evidence="5" id="KW-0805">Transcription regulation</keyword>
<evidence type="ECO:0000313" key="11">
    <source>
        <dbReference type="Proteomes" id="UP001501410"/>
    </source>
</evidence>
<dbReference type="InterPro" id="IPR036217">
    <property type="entry name" value="MethylDNA_cys_MeTrfase_DNAb"/>
</dbReference>
<dbReference type="SUPFAM" id="SSF46689">
    <property type="entry name" value="Homeodomain-like"/>
    <property type="match status" value="1"/>
</dbReference>
<dbReference type="InterPro" id="IPR009057">
    <property type="entry name" value="Homeodomain-like_sf"/>
</dbReference>
<reference evidence="11" key="1">
    <citation type="journal article" date="2019" name="Int. J. Syst. Evol. Microbiol.">
        <title>The Global Catalogue of Microorganisms (GCM) 10K type strain sequencing project: providing services to taxonomists for standard genome sequencing and annotation.</title>
        <authorList>
            <consortium name="The Broad Institute Genomics Platform"/>
            <consortium name="The Broad Institute Genome Sequencing Center for Infectious Disease"/>
            <person name="Wu L."/>
            <person name="Ma J."/>
        </authorList>
    </citation>
    <scope>NUCLEOTIDE SEQUENCE [LARGE SCALE GENOMIC DNA]</scope>
    <source>
        <strain evidence="11">JCM 31921</strain>
    </source>
</reference>
<keyword evidence="7" id="KW-0234">DNA repair</keyword>
<dbReference type="NCBIfam" id="TIGR00589">
    <property type="entry name" value="ogt"/>
    <property type="match status" value="1"/>
</dbReference>
<comment type="catalytic activity">
    <reaction evidence="8">
        <text>a 6-O-methyl-2'-deoxyguanosine in DNA + L-cysteinyl-[protein] = S-methyl-L-cysteinyl-[protein] + a 2'-deoxyguanosine in DNA</text>
        <dbReference type="Rhea" id="RHEA:24000"/>
        <dbReference type="Rhea" id="RHEA-COMP:10131"/>
        <dbReference type="Rhea" id="RHEA-COMP:10132"/>
        <dbReference type="Rhea" id="RHEA-COMP:11367"/>
        <dbReference type="Rhea" id="RHEA-COMP:11368"/>
        <dbReference type="ChEBI" id="CHEBI:29950"/>
        <dbReference type="ChEBI" id="CHEBI:82612"/>
        <dbReference type="ChEBI" id="CHEBI:85445"/>
        <dbReference type="ChEBI" id="CHEBI:85448"/>
        <dbReference type="EC" id="2.1.1.63"/>
    </reaction>
</comment>
<dbReference type="RefSeq" id="WP_344824503.1">
    <property type="nucleotide sequence ID" value="NZ_BAABEZ010000022.1"/>
</dbReference>
<dbReference type="EMBL" id="BAABEZ010000022">
    <property type="protein sequence ID" value="GAA4453479.1"/>
    <property type="molecule type" value="Genomic_DNA"/>
</dbReference>
<evidence type="ECO:0000313" key="10">
    <source>
        <dbReference type="EMBL" id="GAA4453479.1"/>
    </source>
</evidence>
<evidence type="ECO:0000256" key="8">
    <source>
        <dbReference type="ARBA" id="ARBA00049348"/>
    </source>
</evidence>
<sequence>MNDHSATEHYKRIAEAIRFMLLHQQQQPDLAAVAAAAHYSPFHFQKVFSEYTGVSPKKFQRYLSLNHAKNLLDQQSSLENAAWESGLSGTSRLHDLFVSLEAMTPAEYRNKGADLLIDYSFGTSLFGNVLVASTGKGVCHLAFEDNNEKALAELHAKFPDARFNHQQQPMHTRALHILQHPADSPGTPLKLHLKGTPFQLKVWEALLKIPQGQLCSYRHIAAYTGDAQASRAAGTAIGANPVAFLIPCHRVIRGSGVLGGYRWGLDRKAAILAWETALSGAGSEDEL</sequence>
<evidence type="ECO:0000256" key="4">
    <source>
        <dbReference type="ARBA" id="ARBA00022763"/>
    </source>
</evidence>
<dbReference type="CDD" id="cd06445">
    <property type="entry name" value="ATase"/>
    <property type="match status" value="1"/>
</dbReference>
<dbReference type="SUPFAM" id="SSF46767">
    <property type="entry name" value="Methylated DNA-protein cysteine methyltransferase, C-terminal domain"/>
    <property type="match status" value="1"/>
</dbReference>
<evidence type="ECO:0000256" key="7">
    <source>
        <dbReference type="ARBA" id="ARBA00023204"/>
    </source>
</evidence>
<dbReference type="InterPro" id="IPR018060">
    <property type="entry name" value="HTH_AraC"/>
</dbReference>
<dbReference type="InterPro" id="IPR014048">
    <property type="entry name" value="MethylDNA_cys_MeTrfase_DNA-bd"/>
</dbReference>
<dbReference type="PROSITE" id="PS00374">
    <property type="entry name" value="MGMT"/>
    <property type="match status" value="1"/>
</dbReference>
<keyword evidence="3" id="KW-0808">Transferase</keyword>
<dbReference type="SUPFAM" id="SSF53155">
    <property type="entry name" value="Methylated DNA-protein cysteine methyltransferase domain"/>
    <property type="match status" value="1"/>
</dbReference>
<dbReference type="SMART" id="SM00342">
    <property type="entry name" value="HTH_ARAC"/>
    <property type="match status" value="1"/>
</dbReference>
<dbReference type="PANTHER" id="PTHR10815:SF13">
    <property type="entry name" value="METHYLATED-DNA--PROTEIN-CYSTEINE METHYLTRANSFERASE"/>
    <property type="match status" value="1"/>
</dbReference>
<protein>
    <submittedName>
        <fullName evidence="10">Methylated-DNA--[protein]-cysteine S-methyltransferase</fullName>
    </submittedName>
</protein>
<evidence type="ECO:0000259" key="9">
    <source>
        <dbReference type="PROSITE" id="PS01124"/>
    </source>
</evidence>
<evidence type="ECO:0000256" key="6">
    <source>
        <dbReference type="ARBA" id="ARBA00023163"/>
    </source>
</evidence>
<dbReference type="Pfam" id="PF01035">
    <property type="entry name" value="DNA_binding_1"/>
    <property type="match status" value="1"/>
</dbReference>
<evidence type="ECO:0000256" key="3">
    <source>
        <dbReference type="ARBA" id="ARBA00022679"/>
    </source>
</evidence>
<dbReference type="PANTHER" id="PTHR10815">
    <property type="entry name" value="METHYLATED-DNA--PROTEIN-CYSTEINE METHYLTRANSFERASE"/>
    <property type="match status" value="1"/>
</dbReference>
<comment type="caution">
    <text evidence="10">The sequence shown here is derived from an EMBL/GenBank/DDBJ whole genome shotgun (WGS) entry which is preliminary data.</text>
</comment>
<name>A0ABP8MS16_9BACT</name>
<feature type="domain" description="HTH araC/xylS-type" evidence="9">
    <location>
        <begin position="14"/>
        <end position="111"/>
    </location>
</feature>
<gene>
    <name evidence="10" type="ORF">GCM10023092_13920</name>
</gene>
<keyword evidence="6" id="KW-0804">Transcription</keyword>
<keyword evidence="11" id="KW-1185">Reference proteome</keyword>
<accession>A0ABP8MS16</accession>
<evidence type="ECO:0000256" key="5">
    <source>
        <dbReference type="ARBA" id="ARBA00023015"/>
    </source>
</evidence>
<dbReference type="Gene3D" id="3.30.160.70">
    <property type="entry name" value="Methylated DNA-protein cysteine methyltransferase domain"/>
    <property type="match status" value="1"/>
</dbReference>
<keyword evidence="2" id="KW-0489">Methyltransferase</keyword>
<dbReference type="InterPro" id="IPR036388">
    <property type="entry name" value="WH-like_DNA-bd_sf"/>
</dbReference>